<evidence type="ECO:0000256" key="2">
    <source>
        <dbReference type="ARBA" id="ARBA00009657"/>
    </source>
</evidence>
<evidence type="ECO:0000256" key="8">
    <source>
        <dbReference type="RuleBase" id="RU362056"/>
    </source>
</evidence>
<dbReference type="Proteomes" id="UP000792457">
    <property type="component" value="Unassembled WGS sequence"/>
</dbReference>
<dbReference type="GO" id="GO:0043252">
    <property type="term" value="P:sodium-independent organic anion transport"/>
    <property type="evidence" value="ECO:0007669"/>
    <property type="project" value="TreeGrafter"/>
</dbReference>
<feature type="transmembrane region" description="Helical" evidence="8">
    <location>
        <begin position="618"/>
        <end position="642"/>
    </location>
</feature>
<keyword evidence="6 8" id="KW-0472">Membrane</keyword>
<dbReference type="AlphaFoldDB" id="A0A8K0P1Y6"/>
<dbReference type="EMBL" id="KZ308654">
    <property type="protein sequence ID" value="KAG8232805.1"/>
    <property type="molecule type" value="Genomic_DNA"/>
</dbReference>
<evidence type="ECO:0000313" key="11">
    <source>
        <dbReference type="Proteomes" id="UP000792457"/>
    </source>
</evidence>
<evidence type="ECO:0000313" key="10">
    <source>
        <dbReference type="EMBL" id="KAG8232805.1"/>
    </source>
</evidence>
<feature type="transmembrane region" description="Helical" evidence="8">
    <location>
        <begin position="68"/>
        <end position="89"/>
    </location>
</feature>
<dbReference type="GO" id="GO:0005886">
    <property type="term" value="C:plasma membrane"/>
    <property type="evidence" value="ECO:0007669"/>
    <property type="project" value="UniProtKB-SubCell"/>
</dbReference>
<proteinExistence type="inferred from homology"/>
<dbReference type="CDD" id="cd17336">
    <property type="entry name" value="MFS_SLCO_OATP"/>
    <property type="match status" value="1"/>
</dbReference>
<dbReference type="NCBIfam" id="TIGR00805">
    <property type="entry name" value="oat"/>
    <property type="match status" value="1"/>
</dbReference>
<keyword evidence="8" id="KW-0813">Transport</keyword>
<evidence type="ECO:0000256" key="5">
    <source>
        <dbReference type="ARBA" id="ARBA00022989"/>
    </source>
</evidence>
<name>A0A8K0P1Y6_LADFU</name>
<evidence type="ECO:0000256" key="6">
    <source>
        <dbReference type="ARBA" id="ARBA00023136"/>
    </source>
</evidence>
<dbReference type="PANTHER" id="PTHR11388:SF131">
    <property type="entry name" value="SOLUTE CARRIER ORGANIC ANION TRANSPORTER FAMILY MEMBER"/>
    <property type="match status" value="1"/>
</dbReference>
<organism evidence="10 11">
    <name type="scientific">Ladona fulva</name>
    <name type="common">Scarce chaser dragonfly</name>
    <name type="synonym">Libellula fulva</name>
    <dbReference type="NCBI Taxonomy" id="123851"/>
    <lineage>
        <taxon>Eukaryota</taxon>
        <taxon>Metazoa</taxon>
        <taxon>Ecdysozoa</taxon>
        <taxon>Arthropoda</taxon>
        <taxon>Hexapoda</taxon>
        <taxon>Insecta</taxon>
        <taxon>Pterygota</taxon>
        <taxon>Palaeoptera</taxon>
        <taxon>Odonata</taxon>
        <taxon>Epiprocta</taxon>
        <taxon>Anisoptera</taxon>
        <taxon>Libelluloidea</taxon>
        <taxon>Libellulidae</taxon>
        <taxon>Ladona</taxon>
    </lineage>
</organism>
<comment type="similarity">
    <text evidence="2 8">Belongs to the organo anion transporter (TC 2.A.60) family.</text>
</comment>
<reference evidence="10" key="2">
    <citation type="submission" date="2017-10" db="EMBL/GenBank/DDBJ databases">
        <title>Ladona fulva Genome sequencing and assembly.</title>
        <authorList>
            <person name="Murali S."/>
            <person name="Richards S."/>
            <person name="Bandaranaike D."/>
            <person name="Bellair M."/>
            <person name="Blankenburg K."/>
            <person name="Chao H."/>
            <person name="Dinh H."/>
            <person name="Doddapaneni H."/>
            <person name="Dugan-Rocha S."/>
            <person name="Elkadiri S."/>
            <person name="Gnanaolivu R."/>
            <person name="Hernandez B."/>
            <person name="Skinner E."/>
            <person name="Javaid M."/>
            <person name="Lee S."/>
            <person name="Li M."/>
            <person name="Ming W."/>
            <person name="Munidasa M."/>
            <person name="Muniz J."/>
            <person name="Nguyen L."/>
            <person name="Hughes D."/>
            <person name="Osuji N."/>
            <person name="Pu L.-L."/>
            <person name="Puazo M."/>
            <person name="Qu C."/>
            <person name="Quiroz J."/>
            <person name="Raj R."/>
            <person name="Weissenberger G."/>
            <person name="Xin Y."/>
            <person name="Zou X."/>
            <person name="Han Y."/>
            <person name="Worley K."/>
            <person name="Muzny D."/>
            <person name="Gibbs R."/>
        </authorList>
    </citation>
    <scope>NUCLEOTIDE SEQUENCE</scope>
    <source>
        <strain evidence="10">Sampled in the wild</strain>
    </source>
</reference>
<dbReference type="PANTHER" id="PTHR11388">
    <property type="entry name" value="ORGANIC ANION TRANSPORTER"/>
    <property type="match status" value="1"/>
</dbReference>
<keyword evidence="5 8" id="KW-1133">Transmembrane helix</keyword>
<keyword evidence="3" id="KW-1003">Cell membrane</keyword>
<dbReference type="SUPFAM" id="SSF100895">
    <property type="entry name" value="Kazal-type serine protease inhibitors"/>
    <property type="match status" value="1"/>
</dbReference>
<evidence type="ECO:0000256" key="4">
    <source>
        <dbReference type="ARBA" id="ARBA00022692"/>
    </source>
</evidence>
<dbReference type="OrthoDB" id="5062115at2759"/>
<feature type="transmembrane region" description="Helical" evidence="8">
    <location>
        <begin position="360"/>
        <end position="381"/>
    </location>
</feature>
<feature type="transmembrane region" description="Helical" evidence="8">
    <location>
        <begin position="671"/>
        <end position="693"/>
    </location>
</feature>
<feature type="domain" description="Kazal-like" evidence="9">
    <location>
        <begin position="466"/>
        <end position="527"/>
    </location>
</feature>
<gene>
    <name evidence="10" type="ORF">J437_LFUL007959</name>
</gene>
<accession>A0A8K0P1Y6</accession>
<feature type="transmembrane region" description="Helical" evidence="8">
    <location>
        <begin position="187"/>
        <end position="207"/>
    </location>
</feature>
<reference evidence="10" key="1">
    <citation type="submission" date="2013-04" db="EMBL/GenBank/DDBJ databases">
        <authorList>
            <person name="Qu J."/>
            <person name="Murali S.C."/>
            <person name="Bandaranaike D."/>
            <person name="Bellair M."/>
            <person name="Blankenburg K."/>
            <person name="Chao H."/>
            <person name="Dinh H."/>
            <person name="Doddapaneni H."/>
            <person name="Downs B."/>
            <person name="Dugan-Rocha S."/>
            <person name="Elkadiri S."/>
            <person name="Gnanaolivu R.D."/>
            <person name="Hernandez B."/>
            <person name="Javaid M."/>
            <person name="Jayaseelan J.C."/>
            <person name="Lee S."/>
            <person name="Li M."/>
            <person name="Ming W."/>
            <person name="Munidasa M."/>
            <person name="Muniz J."/>
            <person name="Nguyen L."/>
            <person name="Ongeri F."/>
            <person name="Osuji N."/>
            <person name="Pu L.-L."/>
            <person name="Puazo M."/>
            <person name="Qu C."/>
            <person name="Quiroz J."/>
            <person name="Raj R."/>
            <person name="Weissenberger G."/>
            <person name="Xin Y."/>
            <person name="Zou X."/>
            <person name="Han Y."/>
            <person name="Richards S."/>
            <person name="Worley K."/>
            <person name="Muzny D."/>
            <person name="Gibbs R."/>
        </authorList>
    </citation>
    <scope>NUCLEOTIDE SEQUENCE</scope>
    <source>
        <strain evidence="10">Sampled in the wild</strain>
    </source>
</reference>
<evidence type="ECO:0000256" key="1">
    <source>
        <dbReference type="ARBA" id="ARBA00004651"/>
    </source>
</evidence>
<dbReference type="InterPro" id="IPR004156">
    <property type="entry name" value="OATP"/>
</dbReference>
<comment type="caution">
    <text evidence="10">The sequence shown here is derived from an EMBL/GenBank/DDBJ whole genome shotgun (WGS) entry which is preliminary data.</text>
</comment>
<protein>
    <recommendedName>
        <fullName evidence="8">Solute carrier organic anion transporter family member</fullName>
    </recommendedName>
</protein>
<evidence type="ECO:0000259" key="9">
    <source>
        <dbReference type="PROSITE" id="PS51465"/>
    </source>
</evidence>
<evidence type="ECO:0000256" key="3">
    <source>
        <dbReference type="ARBA" id="ARBA00022475"/>
    </source>
</evidence>
<keyword evidence="4 8" id="KW-0812">Transmembrane</keyword>
<dbReference type="SUPFAM" id="SSF103473">
    <property type="entry name" value="MFS general substrate transporter"/>
    <property type="match status" value="1"/>
</dbReference>
<dbReference type="InterPro" id="IPR036058">
    <property type="entry name" value="Kazal_dom_sf"/>
</dbReference>
<dbReference type="GO" id="GO:0006811">
    <property type="term" value="P:monoatomic ion transport"/>
    <property type="evidence" value="ECO:0007669"/>
    <property type="project" value="UniProtKB-KW"/>
</dbReference>
<feature type="transmembrane region" description="Helical" evidence="8">
    <location>
        <begin position="29"/>
        <end position="48"/>
    </location>
</feature>
<feature type="transmembrane region" description="Helical" evidence="8">
    <location>
        <begin position="271"/>
        <end position="291"/>
    </location>
</feature>
<dbReference type="Pfam" id="PF03137">
    <property type="entry name" value="OATP"/>
    <property type="match status" value="1"/>
</dbReference>
<dbReference type="InterPro" id="IPR036259">
    <property type="entry name" value="MFS_trans_sf"/>
</dbReference>
<dbReference type="Gene3D" id="1.20.1250.20">
    <property type="entry name" value="MFS general substrate transporter like domains"/>
    <property type="match status" value="1"/>
</dbReference>
<dbReference type="PROSITE" id="PS51465">
    <property type="entry name" value="KAZAL_2"/>
    <property type="match status" value="1"/>
</dbReference>
<feature type="transmembrane region" description="Helical" evidence="8">
    <location>
        <begin position="96"/>
        <end position="118"/>
    </location>
</feature>
<feature type="transmembrane region" description="Helical" evidence="8">
    <location>
        <begin position="393"/>
        <end position="418"/>
    </location>
</feature>
<dbReference type="GO" id="GO:0015347">
    <property type="term" value="F:sodium-independent organic anion transmembrane transporter activity"/>
    <property type="evidence" value="ECO:0007669"/>
    <property type="project" value="TreeGrafter"/>
</dbReference>
<evidence type="ECO:0000256" key="7">
    <source>
        <dbReference type="ARBA" id="ARBA00023157"/>
    </source>
</evidence>
<feature type="transmembrane region" description="Helical" evidence="8">
    <location>
        <begin position="582"/>
        <end position="606"/>
    </location>
</feature>
<feature type="transmembrane region" description="Helical" evidence="8">
    <location>
        <begin position="228"/>
        <end position="251"/>
    </location>
</feature>
<keyword evidence="7" id="KW-1015">Disulfide bond</keyword>
<sequence>MDALAGRDGRCGVACFAPRWLERFATAKAFLVVYGFLGTLQAMAYIYFVATLTTLEKRFKIPSQTTGIMMSGNEVSQILLSLLLTYLGGRGNRPIWIAWGVAISSASCLILALPHLVYGPGEDALMLTKEYAPISPTSNRSLTVELHPPTSPHGERLGLCSADGGSPTKDSQEDRCKVDGDFSAMPLALVFLSQFVLGIGTTLYFALGQTYLDDNTAKRKTPMLLGMVLALRTVGPALGFLLGWACLSLYIDPSLTPLITKKDPRWLGAWWLGWIILTVALLIFSLLIAMFPKHLPKKKKAKSLKNSGDCLQPLTETKESPIDGELSERSEWENSLKEKDEPKLKDFPTALARLLRNKILMVNIFAGVFYILGASGYITFLTKYMETQFNQSAAGASIIAGTVGIMAMVGGFLVSGIVITKVRPRPRLLLGWNVLVGMAYIVGELSFIGIGCSTRPLHGSSLDGRLQLDWECNAGCGCEQYLKYSPVCSADGKLTFYSACHAGCKSIKEDVIKESMGGVLSAGKTINRKYENCSCIATNFSRQSQSDWGETMIFPDFDPSPTLGLSGASEGPCSAPDCGTPFALFITISCIMHFLGSSGKIGNILVNYRSVKPEDKAFAQGLSLLLISLLAFIPGPILYGAIIDNVCLVWDKSCGRRGNCWLYHQEYFRFYLNSTAAVFTFIAVVLDGVVCYLGKDLELYKEDEEDQDSRTLSKTTNRTEDSMIFGEKLEISEK</sequence>
<comment type="subcellular location">
    <subcellularLocation>
        <location evidence="1 8">Cell membrane</location>
        <topology evidence="1 8">Multi-pass membrane protein</topology>
    </subcellularLocation>
</comment>
<keyword evidence="11" id="KW-1185">Reference proteome</keyword>
<feature type="transmembrane region" description="Helical" evidence="8">
    <location>
        <begin position="430"/>
        <end position="450"/>
    </location>
</feature>
<keyword evidence="8" id="KW-0406">Ion transport</keyword>
<dbReference type="InterPro" id="IPR002350">
    <property type="entry name" value="Kazal_dom"/>
</dbReference>